<dbReference type="Gene3D" id="3.30.750.24">
    <property type="entry name" value="STAS domain"/>
    <property type="match status" value="1"/>
</dbReference>
<dbReference type="EMBL" id="CP073249">
    <property type="protein sequence ID" value="QUF04640.1"/>
    <property type="molecule type" value="Genomic_DNA"/>
</dbReference>
<dbReference type="InterPro" id="IPR002645">
    <property type="entry name" value="STAS_dom"/>
</dbReference>
<reference evidence="2" key="1">
    <citation type="submission" date="2021-04" db="EMBL/GenBank/DDBJ databases">
        <title>Genomic sequence of Actinosynnema pretiosum subsp. pretiosum ATCC 31280 (C-14919).</title>
        <authorList>
            <person name="Bai L."/>
            <person name="Wang X."/>
            <person name="Xiao Y."/>
        </authorList>
    </citation>
    <scope>NUCLEOTIDE SEQUENCE</scope>
    <source>
        <strain evidence="2">ATCC 31280</strain>
    </source>
</reference>
<sequence length="104" mass="10361">MNPELTLATTSRADGAVVLTVAGEIDMANAARFTGALAEAVRGAPLGCGPVVVDLLGVGYLDSAALSGLFAHAERVEVVAGELLEAVLTVSGLAAITSVRIVGE</sequence>
<proteinExistence type="predicted"/>
<dbReference type="AlphaFoldDB" id="A0AA45L7L8"/>
<protein>
    <submittedName>
        <fullName evidence="2">STAS domain-containing protein</fullName>
    </submittedName>
</protein>
<dbReference type="CDD" id="cd07043">
    <property type="entry name" value="STAS_anti-anti-sigma_factors"/>
    <property type="match status" value="1"/>
</dbReference>
<evidence type="ECO:0000313" key="2">
    <source>
        <dbReference type="EMBL" id="QUF04640.1"/>
    </source>
</evidence>
<dbReference type="SUPFAM" id="SSF52091">
    <property type="entry name" value="SpoIIaa-like"/>
    <property type="match status" value="1"/>
</dbReference>
<dbReference type="InterPro" id="IPR036513">
    <property type="entry name" value="STAS_dom_sf"/>
</dbReference>
<name>A0AA45L7L8_9PSEU</name>
<evidence type="ECO:0000313" key="3">
    <source>
        <dbReference type="Proteomes" id="UP000677152"/>
    </source>
</evidence>
<dbReference type="Proteomes" id="UP000677152">
    <property type="component" value="Chromosome"/>
</dbReference>
<organism evidence="2 3">
    <name type="scientific">Actinosynnema pretiosum subsp. pretiosum</name>
    <dbReference type="NCBI Taxonomy" id="103721"/>
    <lineage>
        <taxon>Bacteria</taxon>
        <taxon>Bacillati</taxon>
        <taxon>Actinomycetota</taxon>
        <taxon>Actinomycetes</taxon>
        <taxon>Pseudonocardiales</taxon>
        <taxon>Pseudonocardiaceae</taxon>
        <taxon>Actinosynnema</taxon>
    </lineage>
</organism>
<dbReference type="Pfam" id="PF01740">
    <property type="entry name" value="STAS"/>
    <property type="match status" value="1"/>
</dbReference>
<accession>A0AA45L7L8</accession>
<dbReference type="PROSITE" id="PS50801">
    <property type="entry name" value="STAS"/>
    <property type="match status" value="1"/>
</dbReference>
<feature type="domain" description="STAS" evidence="1">
    <location>
        <begin position="6"/>
        <end position="104"/>
    </location>
</feature>
<gene>
    <name evidence="2" type="ORF">KCV87_00355</name>
</gene>
<evidence type="ECO:0000259" key="1">
    <source>
        <dbReference type="PROSITE" id="PS50801"/>
    </source>
</evidence>